<evidence type="ECO:0000256" key="4">
    <source>
        <dbReference type="ARBA" id="ARBA00022475"/>
    </source>
</evidence>
<evidence type="ECO:0000313" key="15">
    <source>
        <dbReference type="Proteomes" id="UP000245539"/>
    </source>
</evidence>
<evidence type="ECO:0000256" key="11">
    <source>
        <dbReference type="ARBA" id="ARBA00023136"/>
    </source>
</evidence>
<dbReference type="Proteomes" id="UP000245539">
    <property type="component" value="Unassembled WGS sequence"/>
</dbReference>
<keyword evidence="11 12" id="KW-0472">Membrane</keyword>
<evidence type="ECO:0000256" key="1">
    <source>
        <dbReference type="ARBA" id="ARBA00004651"/>
    </source>
</evidence>
<keyword evidence="10" id="KW-0408">Iron</keyword>
<dbReference type="GO" id="GO:0020037">
    <property type="term" value="F:heme binding"/>
    <property type="evidence" value="ECO:0007669"/>
    <property type="project" value="TreeGrafter"/>
</dbReference>
<keyword evidence="4" id="KW-1003">Cell membrane</keyword>
<comment type="caution">
    <text evidence="14">The sequence shown here is derived from an EMBL/GenBank/DDBJ whole genome shotgun (WGS) entry which is preliminary data.</text>
</comment>
<dbReference type="PANTHER" id="PTHR30485:SF1">
    <property type="entry name" value="CYTOCHROME YDHU-RELATED"/>
    <property type="match status" value="1"/>
</dbReference>
<gene>
    <name evidence="14" type="ORF">DKW60_20535</name>
</gene>
<dbReference type="AlphaFoldDB" id="A0A317C1Q3"/>
<sequence>MSMRRVVLFTKFERFWHWTQMTLIFILLFTGFAIHGTHHLMPFDKAVMVHTFAALALILLWVFAIFWHLTTGTWRHYVPTSNGLFPVARYYAFGIFKGEHHPYRKTYQRKHNPLQALSYLGLKLFLFPAIWLSGLLYLFYPMWSNMVAGSNWLEGVAILHVISAFAILIFIIAHIYLLTTGHSFKEHVMPMVTGYDEVDLSEAEEAYLQQDELGHIKS</sequence>
<keyword evidence="15" id="KW-1185">Reference proteome</keyword>
<evidence type="ECO:0000256" key="2">
    <source>
        <dbReference type="ARBA" id="ARBA00008622"/>
    </source>
</evidence>
<keyword evidence="5" id="KW-0349">Heme</keyword>
<dbReference type="SUPFAM" id="SSF81342">
    <property type="entry name" value="Transmembrane di-heme cytochromes"/>
    <property type="match status" value="1"/>
</dbReference>
<dbReference type="RefSeq" id="WP_109839536.1">
    <property type="nucleotide sequence ID" value="NZ_QGKM01000083.1"/>
</dbReference>
<dbReference type="GO" id="GO:0009055">
    <property type="term" value="F:electron transfer activity"/>
    <property type="evidence" value="ECO:0007669"/>
    <property type="project" value="InterPro"/>
</dbReference>
<keyword evidence="3" id="KW-0813">Transport</keyword>
<organism evidence="14 15">
    <name type="scientific">Leucothrix pacifica</name>
    <dbReference type="NCBI Taxonomy" id="1247513"/>
    <lineage>
        <taxon>Bacteria</taxon>
        <taxon>Pseudomonadati</taxon>
        <taxon>Pseudomonadota</taxon>
        <taxon>Gammaproteobacteria</taxon>
        <taxon>Thiotrichales</taxon>
        <taxon>Thiotrichaceae</taxon>
        <taxon>Leucothrix</taxon>
    </lineage>
</organism>
<accession>A0A317C1Q3</accession>
<feature type="transmembrane region" description="Helical" evidence="12">
    <location>
        <begin position="152"/>
        <end position="179"/>
    </location>
</feature>
<dbReference type="InterPro" id="IPR000516">
    <property type="entry name" value="Ni-dep_Hydgase_cyt-B"/>
</dbReference>
<reference evidence="14 15" key="1">
    <citation type="submission" date="2018-05" db="EMBL/GenBank/DDBJ databases">
        <title>Leucothrix arctica sp. nov., isolated from Arctic seawater.</title>
        <authorList>
            <person name="Choi A."/>
            <person name="Baek K."/>
        </authorList>
    </citation>
    <scope>NUCLEOTIDE SEQUENCE [LARGE SCALE GENOMIC DNA]</scope>
    <source>
        <strain evidence="14 15">JCM 18388</strain>
    </source>
</reference>
<feature type="transmembrane region" description="Helical" evidence="12">
    <location>
        <begin position="117"/>
        <end position="140"/>
    </location>
</feature>
<evidence type="ECO:0000256" key="8">
    <source>
        <dbReference type="ARBA" id="ARBA00022982"/>
    </source>
</evidence>
<comment type="subcellular location">
    <subcellularLocation>
        <location evidence="1">Cell membrane</location>
        <topology evidence="1">Multi-pass membrane protein</topology>
    </subcellularLocation>
</comment>
<evidence type="ECO:0000256" key="9">
    <source>
        <dbReference type="ARBA" id="ARBA00022989"/>
    </source>
</evidence>
<evidence type="ECO:0000256" key="10">
    <source>
        <dbReference type="ARBA" id="ARBA00023004"/>
    </source>
</evidence>
<feature type="transmembrane region" description="Helical" evidence="12">
    <location>
        <begin position="46"/>
        <end position="70"/>
    </location>
</feature>
<dbReference type="Gene3D" id="1.20.950.20">
    <property type="entry name" value="Transmembrane di-heme cytochromes, Chain C"/>
    <property type="match status" value="1"/>
</dbReference>
<dbReference type="InterPro" id="IPR051542">
    <property type="entry name" value="Hydrogenase_cytochrome"/>
</dbReference>
<dbReference type="PRINTS" id="PR00161">
    <property type="entry name" value="NIHGNASECYTB"/>
</dbReference>
<evidence type="ECO:0000256" key="7">
    <source>
        <dbReference type="ARBA" id="ARBA00022723"/>
    </source>
</evidence>
<evidence type="ECO:0000256" key="5">
    <source>
        <dbReference type="ARBA" id="ARBA00022617"/>
    </source>
</evidence>
<dbReference type="GO" id="GO:0005506">
    <property type="term" value="F:iron ion binding"/>
    <property type="evidence" value="ECO:0007669"/>
    <property type="project" value="InterPro"/>
</dbReference>
<feature type="domain" description="Cytochrome b561 bacterial/Ni-hydrogenase" evidence="13">
    <location>
        <begin position="9"/>
        <end position="194"/>
    </location>
</feature>
<dbReference type="GO" id="GO:0005886">
    <property type="term" value="C:plasma membrane"/>
    <property type="evidence" value="ECO:0007669"/>
    <property type="project" value="UniProtKB-SubCell"/>
</dbReference>
<evidence type="ECO:0000313" key="14">
    <source>
        <dbReference type="EMBL" id="PWQ92576.1"/>
    </source>
</evidence>
<name>A0A317C1Q3_9GAMM</name>
<evidence type="ECO:0000256" key="6">
    <source>
        <dbReference type="ARBA" id="ARBA00022692"/>
    </source>
</evidence>
<feature type="transmembrane region" description="Helical" evidence="12">
    <location>
        <begin position="15"/>
        <end position="34"/>
    </location>
</feature>
<dbReference type="InterPro" id="IPR011577">
    <property type="entry name" value="Cyt_b561_bac/Ni-Hgenase"/>
</dbReference>
<dbReference type="EMBL" id="QGKM01000083">
    <property type="protein sequence ID" value="PWQ92576.1"/>
    <property type="molecule type" value="Genomic_DNA"/>
</dbReference>
<protein>
    <submittedName>
        <fullName evidence="14">Cytochrome B</fullName>
    </submittedName>
</protein>
<dbReference type="Pfam" id="PF01292">
    <property type="entry name" value="Ni_hydr_CYTB"/>
    <property type="match status" value="1"/>
</dbReference>
<proteinExistence type="inferred from homology"/>
<evidence type="ECO:0000256" key="3">
    <source>
        <dbReference type="ARBA" id="ARBA00022448"/>
    </source>
</evidence>
<dbReference type="GO" id="GO:0022904">
    <property type="term" value="P:respiratory electron transport chain"/>
    <property type="evidence" value="ECO:0007669"/>
    <property type="project" value="InterPro"/>
</dbReference>
<keyword evidence="6 12" id="KW-0812">Transmembrane</keyword>
<keyword evidence="7" id="KW-0479">Metal-binding</keyword>
<dbReference type="PANTHER" id="PTHR30485">
    <property type="entry name" value="NI/FE-HYDROGENASE 1 B-TYPE CYTOCHROME SUBUNIT"/>
    <property type="match status" value="1"/>
</dbReference>
<keyword evidence="8" id="KW-0249">Electron transport</keyword>
<comment type="similarity">
    <text evidence="2">Belongs to the HupC/HyaC/HydC family.</text>
</comment>
<dbReference type="InterPro" id="IPR016174">
    <property type="entry name" value="Di-haem_cyt_TM"/>
</dbReference>
<dbReference type="OrthoDB" id="1117555at2"/>
<evidence type="ECO:0000259" key="13">
    <source>
        <dbReference type="Pfam" id="PF01292"/>
    </source>
</evidence>
<keyword evidence="9 12" id="KW-1133">Transmembrane helix</keyword>
<evidence type="ECO:0000256" key="12">
    <source>
        <dbReference type="SAM" id="Phobius"/>
    </source>
</evidence>